<reference evidence="2" key="1">
    <citation type="journal article" date="2023" name="Mol. Phylogenet. Evol.">
        <title>Genome-scale phylogeny and comparative genomics of the fungal order Sordariales.</title>
        <authorList>
            <person name="Hensen N."/>
            <person name="Bonometti L."/>
            <person name="Westerberg I."/>
            <person name="Brannstrom I.O."/>
            <person name="Guillou S."/>
            <person name="Cros-Aarteil S."/>
            <person name="Calhoun S."/>
            <person name="Haridas S."/>
            <person name="Kuo A."/>
            <person name="Mondo S."/>
            <person name="Pangilinan J."/>
            <person name="Riley R."/>
            <person name="LaButti K."/>
            <person name="Andreopoulos B."/>
            <person name="Lipzen A."/>
            <person name="Chen C."/>
            <person name="Yan M."/>
            <person name="Daum C."/>
            <person name="Ng V."/>
            <person name="Clum A."/>
            <person name="Steindorff A."/>
            <person name="Ohm R.A."/>
            <person name="Martin F."/>
            <person name="Silar P."/>
            <person name="Natvig D.O."/>
            <person name="Lalanne C."/>
            <person name="Gautier V."/>
            <person name="Ament-Velasquez S.L."/>
            <person name="Kruys A."/>
            <person name="Hutchinson M.I."/>
            <person name="Powell A.J."/>
            <person name="Barry K."/>
            <person name="Miller A.N."/>
            <person name="Grigoriev I.V."/>
            <person name="Debuchy R."/>
            <person name="Gladieux P."/>
            <person name="Hiltunen Thoren M."/>
            <person name="Johannesson H."/>
        </authorList>
    </citation>
    <scope>NUCLEOTIDE SEQUENCE</scope>
    <source>
        <strain evidence="2">CBS 118394</strain>
    </source>
</reference>
<comment type="caution">
    <text evidence="2">The sequence shown here is derived from an EMBL/GenBank/DDBJ whole genome shotgun (WGS) entry which is preliminary data.</text>
</comment>
<organism evidence="2 3">
    <name type="scientific">Apodospora peruviana</name>
    <dbReference type="NCBI Taxonomy" id="516989"/>
    <lineage>
        <taxon>Eukaryota</taxon>
        <taxon>Fungi</taxon>
        <taxon>Dikarya</taxon>
        <taxon>Ascomycota</taxon>
        <taxon>Pezizomycotina</taxon>
        <taxon>Sordariomycetes</taxon>
        <taxon>Sordariomycetidae</taxon>
        <taxon>Sordariales</taxon>
        <taxon>Lasiosphaeriaceae</taxon>
        <taxon>Apodospora</taxon>
    </lineage>
</organism>
<feature type="region of interest" description="Disordered" evidence="1">
    <location>
        <begin position="168"/>
        <end position="225"/>
    </location>
</feature>
<protein>
    <submittedName>
        <fullName evidence="2">Uncharacterized protein</fullName>
    </submittedName>
</protein>
<dbReference type="Proteomes" id="UP001283341">
    <property type="component" value="Unassembled WGS sequence"/>
</dbReference>
<name>A0AAE0HSX9_9PEZI</name>
<dbReference type="AlphaFoldDB" id="A0AAE0HSX9"/>
<keyword evidence="3" id="KW-1185">Reference proteome</keyword>
<evidence type="ECO:0000313" key="2">
    <source>
        <dbReference type="EMBL" id="KAK3312298.1"/>
    </source>
</evidence>
<feature type="compositionally biased region" description="Pro residues" evidence="1">
    <location>
        <begin position="176"/>
        <end position="194"/>
    </location>
</feature>
<dbReference type="EMBL" id="JAUEDM010000009">
    <property type="protein sequence ID" value="KAK3312298.1"/>
    <property type="molecule type" value="Genomic_DNA"/>
</dbReference>
<feature type="region of interest" description="Disordered" evidence="1">
    <location>
        <begin position="271"/>
        <end position="321"/>
    </location>
</feature>
<feature type="compositionally biased region" description="Polar residues" evidence="1">
    <location>
        <begin position="290"/>
        <end position="307"/>
    </location>
</feature>
<reference evidence="2" key="2">
    <citation type="submission" date="2023-06" db="EMBL/GenBank/DDBJ databases">
        <authorList>
            <consortium name="Lawrence Berkeley National Laboratory"/>
            <person name="Haridas S."/>
            <person name="Hensen N."/>
            <person name="Bonometti L."/>
            <person name="Westerberg I."/>
            <person name="Brannstrom I.O."/>
            <person name="Guillou S."/>
            <person name="Cros-Aarteil S."/>
            <person name="Calhoun S."/>
            <person name="Kuo A."/>
            <person name="Mondo S."/>
            <person name="Pangilinan J."/>
            <person name="Riley R."/>
            <person name="Labutti K."/>
            <person name="Andreopoulos B."/>
            <person name="Lipzen A."/>
            <person name="Chen C."/>
            <person name="Yanf M."/>
            <person name="Daum C."/>
            <person name="Ng V."/>
            <person name="Clum A."/>
            <person name="Steindorff A."/>
            <person name="Ohm R."/>
            <person name="Martin F."/>
            <person name="Silar P."/>
            <person name="Natvig D."/>
            <person name="Lalanne C."/>
            <person name="Gautier V."/>
            <person name="Ament-Velasquez S.L."/>
            <person name="Kruys A."/>
            <person name="Hutchinson M.I."/>
            <person name="Powell A.J."/>
            <person name="Barry K."/>
            <person name="Miller A.N."/>
            <person name="Grigoriev I.V."/>
            <person name="Debuchy R."/>
            <person name="Gladieux P."/>
            <person name="Thoren M.H."/>
            <person name="Johannesson H."/>
        </authorList>
    </citation>
    <scope>NUCLEOTIDE SEQUENCE</scope>
    <source>
        <strain evidence="2">CBS 118394</strain>
    </source>
</reference>
<sequence>MDVEGLDNTCATSGFQVAEHAIESINKGIEKENLLRHLCFQGANGHFLQTCSRLLSAEATPDGLQLGRSIRRRGQPADGYQHVAPLPVHGLNPDAEKWIDHINLKINNTAKTRVLNQVVVATRFSPDFLGRYLDRVWEGKLDHPRIPLIDNASDQERVQERVLDQTADSLRNGGPSGPPPQAPPPAPAQAPAPGPVGYGKYGSAPQAYGQPERDNYNRPRGGGGAVVSRRLQPIHTLWDRLIAQLQDIMGKEFPVNQAEHPNMGQFSFPATTPDNHGGYCQPSVEDEPETGNNNRGNANKSAPSNSRLLPVSKKPASMRLK</sequence>
<gene>
    <name evidence="2" type="ORF">B0H66DRAFT_538592</name>
</gene>
<evidence type="ECO:0000256" key="1">
    <source>
        <dbReference type="SAM" id="MobiDB-lite"/>
    </source>
</evidence>
<proteinExistence type="predicted"/>
<accession>A0AAE0HSX9</accession>
<evidence type="ECO:0000313" key="3">
    <source>
        <dbReference type="Proteomes" id="UP001283341"/>
    </source>
</evidence>